<evidence type="ECO:0000313" key="2">
    <source>
        <dbReference type="Proteomes" id="UP000516666"/>
    </source>
</evidence>
<accession>A0A7H2V918</accession>
<reference evidence="2" key="1">
    <citation type="submission" date="2020-09" db="EMBL/GenBank/DDBJ databases">
        <title>Clinical and molecular characterization of Acinetobacter seifertii in Taiwan.</title>
        <authorList>
            <person name="Li L.-H."/>
            <person name="Yang Y.-S."/>
            <person name="Sun J.-R."/>
            <person name="Huang T.-W."/>
            <person name="Huang W.-C."/>
            <person name="Wang Y.-C."/>
            <person name="Kuo T.-H."/>
            <person name="Kuo S.-C."/>
            <person name="Chen T.-L."/>
        </authorList>
    </citation>
    <scope>NUCLEOTIDE SEQUENCE [LARGE SCALE GENOMIC DNA]</scope>
    <source>
        <strain evidence="2">AS39</strain>
    </source>
</reference>
<organism evidence="1 2">
    <name type="scientific">Acinetobacter seifertii</name>
    <dbReference type="NCBI Taxonomy" id="1530123"/>
    <lineage>
        <taxon>Bacteria</taxon>
        <taxon>Pseudomonadati</taxon>
        <taxon>Pseudomonadota</taxon>
        <taxon>Gammaproteobacteria</taxon>
        <taxon>Moraxellales</taxon>
        <taxon>Moraxellaceae</taxon>
        <taxon>Acinetobacter</taxon>
        <taxon>Acinetobacter calcoaceticus/baumannii complex</taxon>
    </lineage>
</organism>
<dbReference type="EMBL" id="CP061646">
    <property type="protein sequence ID" value="QNX72851.1"/>
    <property type="molecule type" value="Genomic_DNA"/>
</dbReference>
<dbReference type="Proteomes" id="UP000516666">
    <property type="component" value="Chromosome"/>
</dbReference>
<reference evidence="1 2" key="2">
    <citation type="submission" date="2020-09" db="EMBL/GenBank/DDBJ databases">
        <authorList>
            <person name="Chen F.-J."/>
            <person name="Lee Y.-T."/>
        </authorList>
    </citation>
    <scope>NUCLEOTIDE SEQUENCE [LARGE SCALE GENOMIC DNA]</scope>
    <source>
        <strain evidence="1 2">AS39</strain>
    </source>
</reference>
<dbReference type="AlphaFoldDB" id="A0A7H2V918"/>
<evidence type="ECO:0000313" key="1">
    <source>
        <dbReference type="EMBL" id="QNX72851.1"/>
    </source>
</evidence>
<sequence>MFYIKYSESLKTCNNESDEDLHVNRFIKNDDALNVREKLSFFSTSHSTVYNEYHKLYWQFIEKWIVDTKAKKNIDDLRVKLNELDDNIHVLSDYYNLCNVIDVLNNYQFSNKAFINFIRHFPALNCYVDHNNYKITAKMNSIRFHIWRDDINLIMDFNDDYLVNFYSYDNDVEDVNSKLVYSLKGNFSSSSNLKKSYKIERLLSILLNGNSHIREFSYDVDHIRPLTDKIENYRRSEKIKFIRSGSRREIG</sequence>
<proteinExistence type="predicted"/>
<protein>
    <submittedName>
        <fullName evidence="1">Uncharacterized protein</fullName>
    </submittedName>
</protein>
<dbReference type="RefSeq" id="WP_191012603.1">
    <property type="nucleotide sequence ID" value="NZ_CP061646.1"/>
</dbReference>
<gene>
    <name evidence="1" type="ORF">IC776_02820</name>
</gene>
<name>A0A7H2V918_9GAMM</name>